<dbReference type="GeneID" id="8617204"/>
<sequence length="323" mass="36983">MDKEALEKLKPQVNIRFSIHGPILEPQRNSTYYFLEPEQGRVLKDPMMDNEYTCLCGPRSSGKTTTVVRATELVYELDGHSSIYFNLEGRIVVCESIDFWRNFILKIYDYLNPPFKPGDTDIFKMDWIEIKSLLKVGSKLFGNNKVYLVIDEFDAIFSFKKEIITEILSEFRSWKTSALIAIKSITVVGTFAILELKTESNASPFNAQSNITISQSIIKDTYTLTNGHKGFVNIIGDFINILLIKNGGIEPKVWNNIINRELFSRFKTYKTIDRMINSVIKCKNQNIKNNLRLALLSSDGIISKSKEALHLSREGIYTPNHDE</sequence>
<comment type="caution">
    <text evidence="1">The sequence shown here is derived from an EMBL/GenBank/DDBJ whole genome shotgun (WGS) entry which is preliminary data.</text>
</comment>
<evidence type="ECO:0000313" key="2">
    <source>
        <dbReference type="Proteomes" id="UP000002195"/>
    </source>
</evidence>
<dbReference type="HOGENOM" id="CLU_861737_0_0_1"/>
<reference evidence="1 2" key="1">
    <citation type="journal article" date="2005" name="Nature">
        <title>The genome of the social amoeba Dictyostelium discoideum.</title>
        <authorList>
            <consortium name="The Dictyostelium discoideum Sequencing Consortium"/>
            <person name="Eichinger L."/>
            <person name="Pachebat J.A."/>
            <person name="Glockner G."/>
            <person name="Rajandream M.A."/>
            <person name="Sucgang R."/>
            <person name="Berriman M."/>
            <person name="Song J."/>
            <person name="Olsen R."/>
            <person name="Szafranski K."/>
            <person name="Xu Q."/>
            <person name="Tunggal B."/>
            <person name="Kummerfeld S."/>
            <person name="Madera M."/>
            <person name="Konfortov B.A."/>
            <person name="Rivero F."/>
            <person name="Bankier A.T."/>
            <person name="Lehmann R."/>
            <person name="Hamlin N."/>
            <person name="Davies R."/>
            <person name="Gaudet P."/>
            <person name="Fey P."/>
            <person name="Pilcher K."/>
            <person name="Chen G."/>
            <person name="Saunders D."/>
            <person name="Sodergren E."/>
            <person name="Davis P."/>
            <person name="Kerhornou A."/>
            <person name="Nie X."/>
            <person name="Hall N."/>
            <person name="Anjard C."/>
            <person name="Hemphill L."/>
            <person name="Bason N."/>
            <person name="Farbrother P."/>
            <person name="Desany B."/>
            <person name="Just E."/>
            <person name="Morio T."/>
            <person name="Rost R."/>
            <person name="Churcher C."/>
            <person name="Cooper J."/>
            <person name="Haydock S."/>
            <person name="van Driessche N."/>
            <person name="Cronin A."/>
            <person name="Goodhead I."/>
            <person name="Muzny D."/>
            <person name="Mourier T."/>
            <person name="Pain A."/>
            <person name="Lu M."/>
            <person name="Harper D."/>
            <person name="Lindsay R."/>
            <person name="Hauser H."/>
            <person name="James K."/>
            <person name="Quiles M."/>
            <person name="Madan Babu M."/>
            <person name="Saito T."/>
            <person name="Buchrieser C."/>
            <person name="Wardroper A."/>
            <person name="Felder M."/>
            <person name="Thangavelu M."/>
            <person name="Johnson D."/>
            <person name="Knights A."/>
            <person name="Loulseged H."/>
            <person name="Mungall K."/>
            <person name="Oliver K."/>
            <person name="Price C."/>
            <person name="Quail M.A."/>
            <person name="Urushihara H."/>
            <person name="Hernandez J."/>
            <person name="Rabbinowitsch E."/>
            <person name="Steffen D."/>
            <person name="Sanders M."/>
            <person name="Ma J."/>
            <person name="Kohara Y."/>
            <person name="Sharp S."/>
            <person name="Simmonds M."/>
            <person name="Spiegler S."/>
            <person name="Tivey A."/>
            <person name="Sugano S."/>
            <person name="White B."/>
            <person name="Walker D."/>
            <person name="Woodward J."/>
            <person name="Winckler T."/>
            <person name="Tanaka Y."/>
            <person name="Shaulsky G."/>
            <person name="Schleicher M."/>
            <person name="Weinstock G."/>
            <person name="Rosenthal A."/>
            <person name="Cox E.C."/>
            <person name="Chisholm R.L."/>
            <person name="Gibbs R."/>
            <person name="Loomis W.F."/>
            <person name="Platzer M."/>
            <person name="Kay R.R."/>
            <person name="Williams J."/>
            <person name="Dear P.H."/>
            <person name="Noegel A.A."/>
            <person name="Barrell B."/>
            <person name="Kuspa A."/>
        </authorList>
    </citation>
    <scope>NUCLEOTIDE SEQUENCE [LARGE SCALE GENOMIC DNA]</scope>
    <source>
        <strain evidence="1 2">AX4</strain>
    </source>
</reference>
<name>Q55D83_DICDI</name>
<proteinExistence type="predicted"/>
<gene>
    <name evidence="1" type="ORF">DDB_G0269752</name>
</gene>
<accession>Q55D83</accession>
<protein>
    <submittedName>
        <fullName evidence="1">Uncharacterized protein</fullName>
    </submittedName>
</protein>
<evidence type="ECO:0000313" key="1">
    <source>
        <dbReference type="EMBL" id="EAL72226.1"/>
    </source>
</evidence>
<dbReference type="RefSeq" id="XP_646248.1">
    <property type="nucleotide sequence ID" value="XM_641156.1"/>
</dbReference>
<dbReference type="AlphaFoldDB" id="Q55D83"/>
<dbReference type="Gene3D" id="3.40.50.300">
    <property type="entry name" value="P-loop containing nucleotide triphosphate hydrolases"/>
    <property type="match status" value="1"/>
</dbReference>
<dbReference type="Proteomes" id="UP000002195">
    <property type="component" value="Unassembled WGS sequence"/>
</dbReference>
<dbReference type="STRING" id="44689.Q55D83"/>
<organism evidence="1 2">
    <name type="scientific">Dictyostelium discoideum</name>
    <name type="common">Social amoeba</name>
    <dbReference type="NCBI Taxonomy" id="44689"/>
    <lineage>
        <taxon>Eukaryota</taxon>
        <taxon>Amoebozoa</taxon>
        <taxon>Evosea</taxon>
        <taxon>Eumycetozoa</taxon>
        <taxon>Dictyostelia</taxon>
        <taxon>Dictyosteliales</taxon>
        <taxon>Dictyosteliaceae</taxon>
        <taxon>Dictyostelium</taxon>
    </lineage>
</organism>
<dbReference type="KEGG" id="ddi:DDB_G0269752"/>
<dbReference type="VEuPathDB" id="AmoebaDB:DDB_G0269752"/>
<dbReference type="InParanoid" id="Q55D83"/>
<dbReference type="PaxDb" id="44689-DDB0190525"/>
<dbReference type="SUPFAM" id="SSF52540">
    <property type="entry name" value="P-loop containing nucleoside triphosphate hydrolases"/>
    <property type="match status" value="1"/>
</dbReference>
<dbReference type="InterPro" id="IPR027417">
    <property type="entry name" value="P-loop_NTPase"/>
</dbReference>
<dbReference type="EMBL" id="AAFI02000005">
    <property type="protein sequence ID" value="EAL72226.1"/>
    <property type="molecule type" value="Genomic_DNA"/>
</dbReference>
<keyword evidence="2" id="KW-1185">Reference proteome</keyword>